<dbReference type="STRING" id="504728.K649_01330"/>
<proteinExistence type="predicted"/>
<organism evidence="1 2">
    <name type="scientific">Meiothermus ruber (strain ATCC 35948 / DSM 1279 / VKM B-1258 / 21)</name>
    <name type="common">Thermus ruber</name>
    <dbReference type="NCBI Taxonomy" id="504728"/>
    <lineage>
        <taxon>Bacteria</taxon>
        <taxon>Thermotogati</taxon>
        <taxon>Deinococcota</taxon>
        <taxon>Deinococci</taxon>
        <taxon>Thermales</taxon>
        <taxon>Thermaceae</taxon>
        <taxon>Meiothermus</taxon>
    </lineage>
</organism>
<dbReference type="PATRIC" id="fig|504728.9.peg.276"/>
<name>M9X9G0_MEIRD</name>
<reference evidence="1 2" key="1">
    <citation type="submission" date="2013-04" db="EMBL/GenBank/DDBJ databases">
        <authorList>
            <person name="Chin J."/>
            <person name="Alexander D.H."/>
            <person name="Marks P."/>
            <person name="Korlach J."/>
            <person name="Clum A."/>
            <person name="Copeland A."/>
        </authorList>
    </citation>
    <scope>NUCLEOTIDE SEQUENCE [LARGE SCALE GENOMIC DNA]</scope>
    <source>
        <strain evidence="2">ATCC 35948 / DSM 1279 / VKM B-1258 / 21</strain>
    </source>
</reference>
<dbReference type="KEGG" id="mre:K649_01330"/>
<evidence type="ECO:0000313" key="2">
    <source>
        <dbReference type="Proteomes" id="UP000013026"/>
    </source>
</evidence>
<evidence type="ECO:0000313" key="1">
    <source>
        <dbReference type="EMBL" id="AGK03574.1"/>
    </source>
</evidence>
<sequence>MEVSRKEVSPMKLRELEAEEMEQVVGGAIEPSAWLKLITQLPTLPEPWPRRGIVPPPRQLAERE</sequence>
<dbReference type="EMBL" id="CP005385">
    <property type="protein sequence ID" value="AGK03574.1"/>
    <property type="molecule type" value="Genomic_DNA"/>
</dbReference>
<accession>M9X9G0</accession>
<dbReference type="Proteomes" id="UP000013026">
    <property type="component" value="Chromosome"/>
</dbReference>
<protein>
    <submittedName>
        <fullName evidence="1">Uncharacterized protein</fullName>
    </submittedName>
</protein>
<dbReference type="AlphaFoldDB" id="M9X9G0"/>
<gene>
    <name evidence="1" type="ORF">K649_01330</name>
</gene>